<dbReference type="InterPro" id="IPR000198">
    <property type="entry name" value="RhoGAP_dom"/>
</dbReference>
<dbReference type="InterPro" id="IPR027267">
    <property type="entry name" value="AH/BAR_dom_sf"/>
</dbReference>
<sequence length="1155" mass="130680">MWVALGIAMSGRSDAGTVVVEIRTQLVEQFKCLEQQSESRLQLLQDLQEFFRRKAEIELEYSRSLEKLAERFSSKIRSSREHQFKKDQYLLSPVNCWYLVLHQTRRESRDHATLNDIFMNNVIVRLSQISEDVIRLFKKSKEIGLQMHEELLKVTNELYTVMKTYHMYHAESISAESKLKEAEKQEEKQFNKAGELSMNLLRHDDRPQRRSSVKKIEKMKEKASEGPGAMLPDSLGLPLCILGVRQAKYSENKLKCTKARNDYLLNLAATNAAISKYYIHDVSDLIDCCDLGFHASLARTFRTYLSAEYNLETSRHEGLDVIENAVDNLDSRSDKHTVMDMYNQVFCPPLKFEFQPHMGDEVCQVSAQQPVQTELLMRYHQLQSRLATLKIENEEVRKTLDATMQTLQDMLTVEDFDVSDAFQHSRSTESVKSAASETYMSKINIAKRRANQQETEMFYFTKFKEYVNGSNLITKLQAKHDLLKQTLGEVLGQVSGAIEECGKHTSGNGVNEAESPREEIGERADCGTTSPIKLTNFFLKDSGQAIPLVVESCIRYINLYGLQQQGIFRVPGSQVEVNDIKNSFERELESPAERVHQIQQILITLPRVVIVVMRYLFAFLNHLSQYSDENMMDPYNLAICFGPTLMHIPDGQDPVSCQAHVNEVIKTIIIHHEAIFPSPRELEGPVYEKCMAGGEEYCDSPHSEPGTIDEVDHDNGTEPHTSDEDHDIIIIDHRNPQQLDAPALCKSIQATKVSENTVIVGVVLRRDAEESVMSLISVGFTRRYVENPSLLACYAELLQLEFGEVRSQLKLRACNSVFTALEKGQDAIKITSEDNYIQYINPAFETTVGYESGELLGKELAKMPLNEKTADLFSTINSCMKMGKEWQGVCHSKNGDNVPPNVKIIPVIGQGGKIRHYVSIIRVSNANNKAAKITESVHSVTPTDNPSVLGDDASTVAAQTIEANYHSSNPYHNSPHAADVLHATDYFLCQERVKQALDSVDEAAALITAAIHDLDHPGRTSLFLCNVGSPLAMLYNDCAVLESHHAALAFQLTAQEDKSNIFKNTEEEMKLDLPVVLPAFDRNTCSIPQFQISFIDCFVTDMYHAWDDFVDLQELLQHLDNNFKYWKGLDEMKLRGVRPPLEQNREGSSCLKLDL</sequence>
<dbReference type="SMART" id="SM00055">
    <property type="entry name" value="FCH"/>
    <property type="match status" value="1"/>
</dbReference>
<name>L5M7H4_MYODS</name>
<dbReference type="EMBL" id="KB103226">
    <property type="protein sequence ID" value="ELK34336.1"/>
    <property type="molecule type" value="Genomic_DNA"/>
</dbReference>
<evidence type="ECO:0000256" key="7">
    <source>
        <dbReference type="SAM" id="MobiDB-lite"/>
    </source>
</evidence>
<dbReference type="SUPFAM" id="SSF55785">
    <property type="entry name" value="PYP-like sensor domain (PAS domain)"/>
    <property type="match status" value="1"/>
</dbReference>
<feature type="region of interest" description="Disordered" evidence="7">
    <location>
        <begin position="503"/>
        <end position="525"/>
    </location>
</feature>
<dbReference type="Pfam" id="PF23198">
    <property type="entry name" value="PDE8A_N"/>
    <property type="match status" value="1"/>
</dbReference>
<dbReference type="PROSITE" id="PS50238">
    <property type="entry name" value="RHOGAP"/>
    <property type="match status" value="1"/>
</dbReference>
<dbReference type="InterPro" id="IPR049581">
    <property type="entry name" value="SrGAP3_F-BAR"/>
</dbReference>
<evidence type="ECO:0000259" key="9">
    <source>
        <dbReference type="PROSITE" id="PS50238"/>
    </source>
</evidence>
<proteinExistence type="predicted"/>
<dbReference type="Proteomes" id="UP000010556">
    <property type="component" value="Unassembled WGS sequence"/>
</dbReference>
<feature type="binding site" evidence="4">
    <location>
        <position position="1013"/>
    </location>
    <ligand>
        <name>Zn(2+)</name>
        <dbReference type="ChEBI" id="CHEBI:29105"/>
        <label>2</label>
    </ligand>
</feature>
<dbReference type="NCBIfam" id="TIGR00229">
    <property type="entry name" value="sensory_box"/>
    <property type="match status" value="1"/>
</dbReference>
<evidence type="ECO:0000256" key="4">
    <source>
        <dbReference type="PIRSR" id="PIRSR623088-3"/>
    </source>
</evidence>
<dbReference type="InterPro" id="IPR002073">
    <property type="entry name" value="PDEase_catalytic_dom"/>
</dbReference>
<keyword evidence="4" id="KW-0479">Metal-binding</keyword>
<dbReference type="AlphaFoldDB" id="L5M7H4"/>
<dbReference type="PROSITE" id="PS50112">
    <property type="entry name" value="PAS"/>
    <property type="match status" value="1"/>
</dbReference>
<evidence type="ECO:0000256" key="2">
    <source>
        <dbReference type="ARBA" id="ARBA00025704"/>
    </source>
</evidence>
<feature type="domain" description="PAS" evidence="8">
    <location>
        <begin position="820"/>
        <end position="883"/>
    </location>
</feature>
<evidence type="ECO:0000313" key="12">
    <source>
        <dbReference type="EMBL" id="ELK34336.1"/>
    </source>
</evidence>
<feature type="domain" description="PDEase" evidence="11">
    <location>
        <begin position="959"/>
        <end position="1155"/>
    </location>
</feature>
<feature type="domain" description="Rho-GAP" evidence="9">
    <location>
        <begin position="485"/>
        <end position="676"/>
    </location>
</feature>
<feature type="active site" description="Proton donor" evidence="3">
    <location>
        <position position="972"/>
    </location>
</feature>
<feature type="binding site" evidence="4">
    <location>
        <position position="1013"/>
    </location>
    <ligand>
        <name>Zn(2+)</name>
        <dbReference type="ChEBI" id="CHEBI:29105"/>
        <label>1</label>
    </ligand>
</feature>
<dbReference type="InterPro" id="IPR001060">
    <property type="entry name" value="FCH_dom"/>
</dbReference>
<dbReference type="InterPro" id="IPR057304">
    <property type="entry name" value="PDE8-like_REC_N"/>
</dbReference>
<dbReference type="GO" id="GO:0046872">
    <property type="term" value="F:metal ion binding"/>
    <property type="evidence" value="ECO:0007669"/>
    <property type="project" value="UniProtKB-KW"/>
</dbReference>
<dbReference type="InterPro" id="IPR031160">
    <property type="entry name" value="F_BAR_dom"/>
</dbReference>
<feature type="compositionally biased region" description="Basic and acidic residues" evidence="7">
    <location>
        <begin position="514"/>
        <end position="525"/>
    </location>
</feature>
<dbReference type="PRINTS" id="PR00387">
    <property type="entry name" value="PDIESTERASE1"/>
</dbReference>
<dbReference type="FunFam" id="1.20.1270.60:FF:000020">
    <property type="entry name" value="SLIT-ROBO Rho GTPase activating protein 3"/>
    <property type="match status" value="1"/>
</dbReference>
<dbReference type="CDD" id="cd07684">
    <property type="entry name" value="F-BAR_srGAP3"/>
    <property type="match status" value="1"/>
</dbReference>
<dbReference type="Gene3D" id="1.10.1300.10">
    <property type="entry name" value="3'5'-cyclic nucleotide phosphodiesterase, catalytic domain"/>
    <property type="match status" value="2"/>
</dbReference>
<dbReference type="SUPFAM" id="SSF109604">
    <property type="entry name" value="HD-domain/PDEase-like"/>
    <property type="match status" value="1"/>
</dbReference>
<reference evidence="13" key="1">
    <citation type="journal article" date="2013" name="Science">
        <title>Comparative analysis of bat genomes provides insight into the evolution of flight and immunity.</title>
        <authorList>
            <person name="Zhang G."/>
            <person name="Cowled C."/>
            <person name="Shi Z."/>
            <person name="Huang Z."/>
            <person name="Bishop-Lilly K.A."/>
            <person name="Fang X."/>
            <person name="Wynne J.W."/>
            <person name="Xiong Z."/>
            <person name="Baker M.L."/>
            <person name="Zhao W."/>
            <person name="Tachedjian M."/>
            <person name="Zhu Y."/>
            <person name="Zhou P."/>
            <person name="Jiang X."/>
            <person name="Ng J."/>
            <person name="Yang L."/>
            <person name="Wu L."/>
            <person name="Xiao J."/>
            <person name="Feng Y."/>
            <person name="Chen Y."/>
            <person name="Sun X."/>
            <person name="Zhang Y."/>
            <person name="Marsh G.A."/>
            <person name="Crameri G."/>
            <person name="Broder C.C."/>
            <person name="Frey K.G."/>
            <person name="Wang L.F."/>
            <person name="Wang J."/>
        </authorList>
    </citation>
    <scope>NUCLEOTIDE SEQUENCE [LARGE SCALE GENOMIC DNA]</scope>
</reference>
<dbReference type="PROSITE" id="PS51741">
    <property type="entry name" value="F_BAR"/>
    <property type="match status" value="1"/>
</dbReference>
<feature type="coiled-coil region" evidence="6">
    <location>
        <begin position="379"/>
        <end position="406"/>
    </location>
</feature>
<dbReference type="Pfam" id="PF00620">
    <property type="entry name" value="RhoGAP"/>
    <property type="match status" value="2"/>
</dbReference>
<evidence type="ECO:0000256" key="5">
    <source>
        <dbReference type="PROSITE-ProRule" id="PRU01077"/>
    </source>
</evidence>
<comment type="pathway">
    <text evidence="2">Purine metabolism.</text>
</comment>
<evidence type="ECO:0000259" key="8">
    <source>
        <dbReference type="PROSITE" id="PS50112"/>
    </source>
</evidence>
<feature type="domain" description="F-BAR" evidence="10">
    <location>
        <begin position="20"/>
        <end position="334"/>
    </location>
</feature>
<dbReference type="PANTHER" id="PTHR14166">
    <property type="entry name" value="SLIT-ROBO RHO GTPASE ACTIVATING PROTEIN"/>
    <property type="match status" value="1"/>
</dbReference>
<feature type="binding site" evidence="4">
    <location>
        <position position="976"/>
    </location>
    <ligand>
        <name>Zn(2+)</name>
        <dbReference type="ChEBI" id="CHEBI:29105"/>
        <label>1</label>
    </ligand>
</feature>
<dbReference type="InterPro" id="IPR023088">
    <property type="entry name" value="PDEase"/>
</dbReference>
<dbReference type="InterPro" id="IPR036971">
    <property type="entry name" value="PDEase_catalytic_dom_sf"/>
</dbReference>
<evidence type="ECO:0000259" key="11">
    <source>
        <dbReference type="PROSITE" id="PS51845"/>
    </source>
</evidence>
<evidence type="ECO:0000256" key="3">
    <source>
        <dbReference type="PIRSR" id="PIRSR623088-1"/>
    </source>
</evidence>
<dbReference type="InterPro" id="IPR008936">
    <property type="entry name" value="Rho_GTPase_activation_prot"/>
</dbReference>
<dbReference type="Gene3D" id="1.20.1270.60">
    <property type="entry name" value="Arfaptin homology (AH) domain/BAR domain"/>
    <property type="match status" value="1"/>
</dbReference>
<dbReference type="InterPro" id="IPR000014">
    <property type="entry name" value="PAS"/>
</dbReference>
<feature type="binding site" evidence="4">
    <location>
        <position position="1012"/>
    </location>
    <ligand>
        <name>Zn(2+)</name>
        <dbReference type="ChEBI" id="CHEBI:29105"/>
        <label>1</label>
    </ligand>
</feature>
<dbReference type="InterPro" id="IPR035965">
    <property type="entry name" value="PAS-like_dom_sf"/>
</dbReference>
<dbReference type="GO" id="GO:0007165">
    <property type="term" value="P:signal transduction"/>
    <property type="evidence" value="ECO:0007669"/>
    <property type="project" value="InterPro"/>
</dbReference>
<dbReference type="Gene3D" id="3.30.450.20">
    <property type="entry name" value="PAS domain"/>
    <property type="match status" value="1"/>
</dbReference>
<evidence type="ECO:0000256" key="1">
    <source>
        <dbReference type="ARBA" id="ARBA00023054"/>
    </source>
</evidence>
<gene>
    <name evidence="12" type="ORF">MDA_GLEAN10023702</name>
</gene>
<dbReference type="PROSITE" id="PS51845">
    <property type="entry name" value="PDEASE_I_2"/>
    <property type="match status" value="1"/>
</dbReference>
<dbReference type="InterPro" id="IPR051627">
    <property type="entry name" value="SLIT-ROBO_RhoGAP"/>
</dbReference>
<dbReference type="Gene3D" id="1.10.555.10">
    <property type="entry name" value="Rho GTPase activation protein"/>
    <property type="match status" value="2"/>
</dbReference>
<dbReference type="Pfam" id="PF00611">
    <property type="entry name" value="FCH"/>
    <property type="match status" value="1"/>
</dbReference>
<dbReference type="SUPFAM" id="SSF103657">
    <property type="entry name" value="BAR/IMD domain-like"/>
    <property type="match status" value="1"/>
</dbReference>
<dbReference type="Pfam" id="PF13426">
    <property type="entry name" value="PAS_9"/>
    <property type="match status" value="1"/>
</dbReference>
<evidence type="ECO:0000259" key="10">
    <source>
        <dbReference type="PROSITE" id="PS51741"/>
    </source>
</evidence>
<keyword evidence="13" id="KW-1185">Reference proteome</keyword>
<organism evidence="12 13">
    <name type="scientific">Myotis davidii</name>
    <name type="common">David's myotis</name>
    <dbReference type="NCBI Taxonomy" id="225400"/>
    <lineage>
        <taxon>Eukaryota</taxon>
        <taxon>Metazoa</taxon>
        <taxon>Chordata</taxon>
        <taxon>Craniata</taxon>
        <taxon>Vertebrata</taxon>
        <taxon>Euteleostomi</taxon>
        <taxon>Mammalia</taxon>
        <taxon>Eutheria</taxon>
        <taxon>Laurasiatheria</taxon>
        <taxon>Chiroptera</taxon>
        <taxon>Yangochiroptera</taxon>
        <taxon>Vespertilionidae</taxon>
        <taxon>Myotis</taxon>
    </lineage>
</organism>
<accession>L5M7H4</accession>
<dbReference type="GO" id="GO:0004114">
    <property type="term" value="F:3',5'-cyclic-nucleotide phosphodiesterase activity"/>
    <property type="evidence" value="ECO:0007669"/>
    <property type="project" value="InterPro"/>
</dbReference>
<dbReference type="SUPFAM" id="SSF48350">
    <property type="entry name" value="GTPase activation domain, GAP"/>
    <property type="match status" value="1"/>
</dbReference>
<dbReference type="SMART" id="SM00324">
    <property type="entry name" value="RhoGAP"/>
    <property type="match status" value="1"/>
</dbReference>
<dbReference type="Pfam" id="PF00233">
    <property type="entry name" value="PDEase_I"/>
    <property type="match status" value="1"/>
</dbReference>
<protein>
    <submittedName>
        <fullName evidence="12">SLIT-ROBO Rho GTPase-activating protein 3</fullName>
    </submittedName>
</protein>
<evidence type="ECO:0000313" key="13">
    <source>
        <dbReference type="Proteomes" id="UP000010556"/>
    </source>
</evidence>
<dbReference type="CDD" id="cd00130">
    <property type="entry name" value="PAS"/>
    <property type="match status" value="1"/>
</dbReference>
<keyword evidence="1 5" id="KW-0175">Coiled coil</keyword>
<evidence type="ECO:0000256" key="6">
    <source>
        <dbReference type="SAM" id="Coils"/>
    </source>
</evidence>